<dbReference type="EMBL" id="GANO01002096">
    <property type="protein sequence ID" value="JAB57775.1"/>
    <property type="molecule type" value="mRNA"/>
</dbReference>
<feature type="domain" description="Glycosyl transferase family 1" evidence="11">
    <location>
        <begin position="209"/>
        <end position="381"/>
    </location>
</feature>
<comment type="pathway">
    <text evidence="1 10">Protein modification; protein glycosylation.</text>
</comment>
<evidence type="ECO:0000256" key="4">
    <source>
        <dbReference type="ARBA" id="ARBA00022692"/>
    </source>
</evidence>
<dbReference type="EC" id="2.4.1.132" evidence="10"/>
<proteinExistence type="evidence at transcript level"/>
<evidence type="ECO:0000256" key="5">
    <source>
        <dbReference type="ARBA" id="ARBA00022824"/>
    </source>
</evidence>
<dbReference type="PANTHER" id="PTHR45918:SF1">
    <property type="entry name" value="ALPHA-1,3_1,6-MANNOSYLTRANSFERASE ALG2"/>
    <property type="match status" value="1"/>
</dbReference>
<dbReference type="GO" id="GO:0102704">
    <property type="term" value="F:GDP-Man:Man(2)GlcNAc(2)-PP-Dol alpha-1,6-mannosyltransferase activity"/>
    <property type="evidence" value="ECO:0007669"/>
    <property type="project" value="UniProtKB-UniRule"/>
</dbReference>
<dbReference type="SUPFAM" id="SSF53756">
    <property type="entry name" value="UDP-Glycosyltransferase/glycogen phosphorylase"/>
    <property type="match status" value="1"/>
</dbReference>
<dbReference type="AlphaFoldDB" id="U5EV04"/>
<evidence type="ECO:0000259" key="12">
    <source>
        <dbReference type="Pfam" id="PF13439"/>
    </source>
</evidence>
<dbReference type="GO" id="GO:0004378">
    <property type="term" value="F:GDP-Man:Man(1)GlcNAc(2)-PP-Dol alpha-1,3-mannosyltransferase activity"/>
    <property type="evidence" value="ECO:0007669"/>
    <property type="project" value="UniProtKB-UniRule"/>
</dbReference>
<dbReference type="EC" id="2.4.1.257" evidence="10"/>
<keyword evidence="2 10" id="KW-0328">Glycosyltransferase</keyword>
<evidence type="ECO:0000256" key="1">
    <source>
        <dbReference type="ARBA" id="ARBA00004922"/>
    </source>
</evidence>
<dbReference type="InterPro" id="IPR027054">
    <property type="entry name" value="ALG2"/>
</dbReference>
<keyword evidence="6" id="KW-1133">Transmembrane helix</keyword>
<evidence type="ECO:0000256" key="7">
    <source>
        <dbReference type="ARBA" id="ARBA00023136"/>
    </source>
</evidence>
<accession>U5EV04</accession>
<dbReference type="PANTHER" id="PTHR45918">
    <property type="entry name" value="ALPHA-1,3/1,6-MANNOSYLTRANSFERASE ALG2"/>
    <property type="match status" value="1"/>
</dbReference>
<dbReference type="UniPathway" id="UPA00378"/>
<organism evidence="13">
    <name type="scientific">Corethrella appendiculata</name>
    <dbReference type="NCBI Taxonomy" id="1370023"/>
    <lineage>
        <taxon>Eukaryota</taxon>
        <taxon>Metazoa</taxon>
        <taxon>Ecdysozoa</taxon>
        <taxon>Arthropoda</taxon>
        <taxon>Hexapoda</taxon>
        <taxon>Insecta</taxon>
        <taxon>Pterygota</taxon>
        <taxon>Neoptera</taxon>
        <taxon>Endopterygota</taxon>
        <taxon>Diptera</taxon>
        <taxon>Nematocera</taxon>
        <taxon>Culicoidea</taxon>
        <taxon>Chaoboridae</taxon>
        <taxon>Corethrella</taxon>
    </lineage>
</organism>
<dbReference type="InterPro" id="IPR001296">
    <property type="entry name" value="Glyco_trans_1"/>
</dbReference>
<comment type="catalytic activity">
    <reaction evidence="8 10">
        <text>a beta-D-Man-(1-&gt;4)-beta-D-GlcNAc-(1-&gt;4)-alpha-D-GlcNAc-diphospho-di-trans,poly-cis-dolichol + GDP-alpha-D-mannose = an alpha-D-Man-(1-&gt;3)-beta-D-Man-(1-&gt;4)-beta-D-GlcNAc-(1-&gt;4)-alpha-D-GlcNAc-diphospho-di-trans,poly-cis-dolichol + GDP + H(+)</text>
        <dbReference type="Rhea" id="RHEA:29515"/>
        <dbReference type="Rhea" id="RHEA-COMP:19511"/>
        <dbReference type="Rhea" id="RHEA-COMP:19513"/>
        <dbReference type="ChEBI" id="CHEBI:15378"/>
        <dbReference type="ChEBI" id="CHEBI:57527"/>
        <dbReference type="ChEBI" id="CHEBI:58189"/>
        <dbReference type="ChEBI" id="CHEBI:58472"/>
        <dbReference type="ChEBI" id="CHEBI:132510"/>
        <dbReference type="EC" id="2.4.1.132"/>
    </reaction>
    <physiologicalReaction direction="left-to-right" evidence="8 10">
        <dbReference type="Rhea" id="RHEA:29516"/>
    </physiologicalReaction>
</comment>
<keyword evidence="4" id="KW-0812">Transmembrane</keyword>
<protein>
    <recommendedName>
        <fullName evidence="10">Alpha-1,3/1,6-mannosyltransferase ALG2</fullName>
        <ecNumber evidence="10">2.4.1.132</ecNumber>
        <ecNumber evidence="10">2.4.1.257</ecNumber>
    </recommendedName>
    <alternativeName>
        <fullName evidence="10">GDP-Man:Man(1)GlcNAc(2)-PP-Dol alpha-1,3-mannosyltransferase</fullName>
    </alternativeName>
</protein>
<comment type="catalytic activity">
    <reaction evidence="9 10">
        <text>an alpha-D-Man-(1-&gt;3)-beta-D-Man-(1-&gt;4)-beta-D-GlcNAc-(1-&gt;4)-alpha-D-GlcNAc-diphospho-di-trans,poly-cis-dolichol + GDP-alpha-D-mannose = an alpha-D-Man-(1-&gt;3)-[alpha-D-Man-(1-&gt;6)]-beta-D-Man-(1-&gt;4)-beta-D-GlcNAc-(1-&gt;4)-alpha-D-GlcNAc-diphospho-di-trans,poly-cis-dolichol + GDP + H(+)</text>
        <dbReference type="Rhea" id="RHEA:29519"/>
        <dbReference type="Rhea" id="RHEA-COMP:19513"/>
        <dbReference type="Rhea" id="RHEA-COMP:19515"/>
        <dbReference type="ChEBI" id="CHEBI:15378"/>
        <dbReference type="ChEBI" id="CHEBI:57527"/>
        <dbReference type="ChEBI" id="CHEBI:58189"/>
        <dbReference type="ChEBI" id="CHEBI:132510"/>
        <dbReference type="ChEBI" id="CHEBI:132511"/>
        <dbReference type="EC" id="2.4.1.257"/>
    </reaction>
    <physiologicalReaction direction="left-to-right" evidence="9 10">
        <dbReference type="Rhea" id="RHEA:29520"/>
    </physiologicalReaction>
</comment>
<evidence type="ECO:0000313" key="13">
    <source>
        <dbReference type="EMBL" id="JAB57775.1"/>
    </source>
</evidence>
<keyword evidence="3 10" id="KW-0808">Transferase</keyword>
<dbReference type="GO" id="GO:0005789">
    <property type="term" value="C:endoplasmic reticulum membrane"/>
    <property type="evidence" value="ECO:0007669"/>
    <property type="project" value="UniProtKB-SubCell"/>
</dbReference>
<dbReference type="Pfam" id="PF13439">
    <property type="entry name" value="Glyco_transf_4"/>
    <property type="match status" value="1"/>
</dbReference>
<comment type="subcellular location">
    <subcellularLocation>
        <location evidence="10">Endoplasmic reticulum membrane</location>
        <topology evidence="10">Single-pass membrane protein</topology>
    </subcellularLocation>
</comment>
<keyword evidence="7" id="KW-0472">Membrane</keyword>
<evidence type="ECO:0000256" key="10">
    <source>
        <dbReference type="RuleBase" id="RU367136"/>
    </source>
</evidence>
<evidence type="ECO:0000256" key="8">
    <source>
        <dbReference type="ARBA" id="ARBA00045103"/>
    </source>
</evidence>
<name>U5EV04_9DIPT</name>
<dbReference type="CDD" id="cd03805">
    <property type="entry name" value="GT4_ALG2-like"/>
    <property type="match status" value="1"/>
</dbReference>
<dbReference type="FunFam" id="3.40.50.2000:FF:000210">
    <property type="entry name" value="Alpha-1,3/1,6-mannosyltransferase ALG2"/>
    <property type="match status" value="1"/>
</dbReference>
<dbReference type="Pfam" id="PF00534">
    <property type="entry name" value="Glycos_transf_1"/>
    <property type="match status" value="1"/>
</dbReference>
<dbReference type="Gene3D" id="3.40.50.2000">
    <property type="entry name" value="Glycogen Phosphorylase B"/>
    <property type="match status" value="2"/>
</dbReference>
<keyword evidence="5" id="KW-0256">Endoplasmic reticulum</keyword>
<evidence type="ECO:0000256" key="2">
    <source>
        <dbReference type="ARBA" id="ARBA00022676"/>
    </source>
</evidence>
<comment type="similarity">
    <text evidence="10">Belongs to the glycosyltransferase group 1 family.</text>
</comment>
<evidence type="ECO:0000256" key="3">
    <source>
        <dbReference type="ARBA" id="ARBA00022679"/>
    </source>
</evidence>
<comment type="function">
    <text evidence="10">Mannosylates Man(2)GlcNAc(2)-dolichol diphosphate and Man(1)GlcNAc(2)-dolichol diphosphate to form Man(3)GlcNAc(2)-dolichol diphosphate.</text>
</comment>
<sequence length="414" mass="47904">MVRVLFVHPDLGIGGAERLVVDSALALQNKGHTVSFLTNHHDTSHCFEETRNGQLQVQTVGDWLPRNIFGKFTAFCAYIRMVYAAFYFTFYMAKNERFDVIFCDSISLGIPILKLAKSKPKILFYCHFPDLLLSKPGNFLKKFYRIPLNYLEEITTAQADSVVVNSKFTSRIFKDTFKRIDKNPDVLYPSLNTKYFDETQPSENDNFSIPIDSFVFLSLNRYERKKNVGLALRAFKTLETLVSKYEWNNLYLIIAGGYDSRVIENVEHFIELDEEAERLEISKKVKFLQSPSDRQKLWLLHRCQALIYTPENEHFGIVPLEGMYFSKPVIAVNSGGPTETVIHDQTGFLCPSNHEEFAKSMCKLVKDIRLCERMGDMGRKRVQQRFSFDAFTEKLENLISDLIPSQQDSNRKRK</sequence>
<dbReference type="InterPro" id="IPR028098">
    <property type="entry name" value="Glyco_trans_4-like_N"/>
</dbReference>
<evidence type="ECO:0000256" key="6">
    <source>
        <dbReference type="ARBA" id="ARBA00022989"/>
    </source>
</evidence>
<evidence type="ECO:0000256" key="9">
    <source>
        <dbReference type="ARBA" id="ARBA00045104"/>
    </source>
</evidence>
<reference evidence="13" key="1">
    <citation type="journal article" date="2014" name="Insect Biochem. Mol. Biol.">
        <title>An insight into the sialome of the frog biting fly, Corethrella appendiculata.</title>
        <authorList>
            <person name="Ribeiro J.M.C."/>
            <person name="Chagas A.C."/>
            <person name="Pham V.M."/>
            <person name="Lounibos L.P."/>
            <person name="Calvo E."/>
        </authorList>
    </citation>
    <scope>NUCLEOTIDE SEQUENCE</scope>
    <source>
        <tissue evidence="13">Salivary glands</tissue>
    </source>
</reference>
<evidence type="ECO:0000259" key="11">
    <source>
        <dbReference type="Pfam" id="PF00534"/>
    </source>
</evidence>
<feature type="domain" description="Glycosyltransferase subfamily 4-like N-terminal" evidence="12">
    <location>
        <begin position="13"/>
        <end position="193"/>
    </location>
</feature>